<evidence type="ECO:0000313" key="4">
    <source>
        <dbReference type="Proteomes" id="UP001497512"/>
    </source>
</evidence>
<evidence type="ECO:0000313" key="3">
    <source>
        <dbReference type="EMBL" id="CAK9197423.1"/>
    </source>
</evidence>
<keyword evidence="4" id="KW-1185">Reference proteome</keyword>
<organism evidence="3 4">
    <name type="scientific">Sphagnum troendelagicum</name>
    <dbReference type="NCBI Taxonomy" id="128251"/>
    <lineage>
        <taxon>Eukaryota</taxon>
        <taxon>Viridiplantae</taxon>
        <taxon>Streptophyta</taxon>
        <taxon>Embryophyta</taxon>
        <taxon>Bryophyta</taxon>
        <taxon>Sphagnophytina</taxon>
        <taxon>Sphagnopsida</taxon>
        <taxon>Sphagnales</taxon>
        <taxon>Sphagnaceae</taxon>
        <taxon>Sphagnum</taxon>
    </lineage>
</organism>
<dbReference type="Pfam" id="PF07731">
    <property type="entry name" value="Cu-oxidase_2"/>
    <property type="match status" value="1"/>
</dbReference>
<dbReference type="SUPFAM" id="SSF49503">
    <property type="entry name" value="Cupredoxins"/>
    <property type="match status" value="3"/>
</dbReference>
<dbReference type="InterPro" id="IPR008972">
    <property type="entry name" value="Cupredoxin"/>
</dbReference>
<protein>
    <recommendedName>
        <fullName evidence="2">Plastocyanin-like domain-containing protein</fullName>
    </recommendedName>
</protein>
<evidence type="ECO:0000259" key="2">
    <source>
        <dbReference type="Pfam" id="PF07731"/>
    </source>
</evidence>
<dbReference type="PANTHER" id="PTHR48267">
    <property type="entry name" value="CUPREDOXIN SUPERFAMILY PROTEIN"/>
    <property type="match status" value="1"/>
</dbReference>
<dbReference type="InterPro" id="IPR011706">
    <property type="entry name" value="Cu-oxidase_C"/>
</dbReference>
<dbReference type="Gene3D" id="2.60.40.420">
    <property type="entry name" value="Cupredoxins - blue copper proteins"/>
    <property type="match status" value="3"/>
</dbReference>
<feature type="domain" description="Plastocyanin-like" evidence="2">
    <location>
        <begin position="489"/>
        <end position="616"/>
    </location>
</feature>
<dbReference type="CDD" id="cd13844">
    <property type="entry name" value="CuRO_1_BOD_CotA_like"/>
    <property type="match status" value="1"/>
</dbReference>
<dbReference type="Proteomes" id="UP001497512">
    <property type="component" value="Chromosome 11"/>
</dbReference>
<evidence type="ECO:0000256" key="1">
    <source>
        <dbReference type="ARBA" id="ARBA00010609"/>
    </source>
</evidence>
<name>A0ABP0TIE9_9BRYO</name>
<dbReference type="InterPro" id="IPR045087">
    <property type="entry name" value="Cu-oxidase_fam"/>
</dbReference>
<accession>A0ABP0TIE9</accession>
<dbReference type="EMBL" id="OZ019903">
    <property type="protein sequence ID" value="CAK9197423.1"/>
    <property type="molecule type" value="Genomic_DNA"/>
</dbReference>
<gene>
    <name evidence="3" type="ORF">CSSPTR1EN2_LOCUS3967</name>
</gene>
<comment type="similarity">
    <text evidence="1">Belongs to the multicopper oxidase family.</text>
</comment>
<dbReference type="PANTHER" id="PTHR48267:SF1">
    <property type="entry name" value="BILIRUBIN OXIDASE"/>
    <property type="match status" value="1"/>
</dbReference>
<sequence length="648" mass="73627">MGTDLQYIMRTSSRSYMRNAAMISSSTSSSWSNGSLNSCLQRLVLLSCCFFVLICSWELPSCRVEAQNSFCQALAPSPTLTKFVDQLPIPKQIAVNTTEISIAAWKIKQKLHRDLPPTTLYAYGESQETAVYPGPTLEAKMDVTSRIHWDNHIPDEEHFLPLDRSIHWANPKRGGVPTVVHLHGAETESIHDGHPEAWWTPKGEHGPTYVTQHNSYPNTQRPAMLWYHDHAVGITRLNVVAGLSGLYFLRSPEDKLTKQFPYGEYEIPLVFKDWQFWPNGSINFPNVGDNATIHPSWCPEYFGDTILVNGKVWPYLDLQPRVYRFRLLNGVNARFFNFTLSDPSLRFHKIGTDGGYLDTKPQILSSLLLAPAERLDILVDFSSLKPGDVVFLNNSAPAPFPVGEDQFNPPQIGSVMKFQVTKKAQPENSKLMEMLQQQQQGVTSNDSSAPVLRHRQIRLFEADDSNDNPTVSFLEKRRWVDAVREFPVEGSVEVWEWINTTPDAHPIHMHLIQFQVLNQQPFNKTWYLNGRCNITVDFPKPGTCFTGPPIPPEIYQTGFKDTAVVSPNFVTRYRIHFQTSDGRDFPFDPTLGPGYVFHCHILDHEDNDMMRPFKVVHATKSGLRGGHHTKTPYSKEEEGFDSLRMVGE</sequence>
<dbReference type="CDD" id="cd13891">
    <property type="entry name" value="CuRO_3_CotA_like"/>
    <property type="match status" value="1"/>
</dbReference>
<reference evidence="3" key="1">
    <citation type="submission" date="2024-02" db="EMBL/GenBank/DDBJ databases">
        <authorList>
            <consortium name="ELIXIR-Norway"/>
            <consortium name="Elixir Norway"/>
        </authorList>
    </citation>
    <scope>NUCLEOTIDE SEQUENCE</scope>
</reference>
<dbReference type="CDD" id="cd13868">
    <property type="entry name" value="CuRO_2_CotA_like"/>
    <property type="match status" value="1"/>
</dbReference>
<proteinExistence type="inferred from homology"/>